<dbReference type="Proteomes" id="UP000027586">
    <property type="component" value="Unassembled WGS sequence"/>
</dbReference>
<keyword evidence="3" id="KW-1185">Reference proteome</keyword>
<accession>A0A068SBF9</accession>
<evidence type="ECO:0000313" key="2">
    <source>
        <dbReference type="EMBL" id="CDH58556.1"/>
    </source>
</evidence>
<reference evidence="2" key="1">
    <citation type="submission" date="2013-08" db="EMBL/GenBank/DDBJ databases">
        <title>Gene expansion shapes genome architecture in the human pathogen Lichtheimia corymbifera: an evolutionary genomics analysis in the ancient terrestrial Mucorales (Mucoromycotina).</title>
        <authorList>
            <person name="Schwartze V.U."/>
            <person name="Winter S."/>
            <person name="Shelest E."/>
            <person name="Marcet-Houben M."/>
            <person name="Horn F."/>
            <person name="Wehner S."/>
            <person name="Hoffmann K."/>
            <person name="Riege K."/>
            <person name="Sammeth M."/>
            <person name="Nowrousian M."/>
            <person name="Valiante V."/>
            <person name="Linde J."/>
            <person name="Jacobsen I.D."/>
            <person name="Marz M."/>
            <person name="Brakhage A.A."/>
            <person name="Gabaldon T."/>
            <person name="Bocker S."/>
            <person name="Voigt K."/>
        </authorList>
    </citation>
    <scope>NUCLEOTIDE SEQUENCE [LARGE SCALE GENOMIC DNA]</scope>
    <source>
        <strain evidence="2">FSU 9682</strain>
    </source>
</reference>
<sequence length="137" mass="15430">MQSLLKLVLISLAVSVWFSAVAGETWSDCTIGPGITTSHWVRLWSDYGCKGQSWTYHYKRKGGAEGCCMNVPGNFNDKVSSFEVQHKFEDYWIFGGHDCTNKLSNTVHVNEFGGCYNLYPEDNDKVVSLQPFQTFNG</sequence>
<dbReference type="AlphaFoldDB" id="A0A068SBF9"/>
<organism evidence="2 3">
    <name type="scientific">Lichtheimia corymbifera JMRC:FSU:9682</name>
    <dbReference type="NCBI Taxonomy" id="1263082"/>
    <lineage>
        <taxon>Eukaryota</taxon>
        <taxon>Fungi</taxon>
        <taxon>Fungi incertae sedis</taxon>
        <taxon>Mucoromycota</taxon>
        <taxon>Mucoromycotina</taxon>
        <taxon>Mucoromycetes</taxon>
        <taxon>Mucorales</taxon>
        <taxon>Lichtheimiaceae</taxon>
        <taxon>Lichtheimia</taxon>
    </lineage>
</organism>
<name>A0A068SBF9_9FUNG</name>
<evidence type="ECO:0000313" key="3">
    <source>
        <dbReference type="Proteomes" id="UP000027586"/>
    </source>
</evidence>
<feature type="chain" id="PRO_5001653091" evidence="1">
    <location>
        <begin position="24"/>
        <end position="137"/>
    </location>
</feature>
<dbReference type="EMBL" id="CBTN010000058">
    <property type="protein sequence ID" value="CDH58556.1"/>
    <property type="molecule type" value="Genomic_DNA"/>
</dbReference>
<feature type="signal peptide" evidence="1">
    <location>
        <begin position="1"/>
        <end position="23"/>
    </location>
</feature>
<keyword evidence="1" id="KW-0732">Signal</keyword>
<protein>
    <submittedName>
        <fullName evidence="2">Uncharacterized protein</fullName>
    </submittedName>
</protein>
<dbReference type="VEuPathDB" id="FungiDB:LCOR_09414.1"/>
<gene>
    <name evidence="2" type="ORF">LCOR_09414.1</name>
</gene>
<evidence type="ECO:0000256" key="1">
    <source>
        <dbReference type="SAM" id="SignalP"/>
    </source>
</evidence>
<proteinExistence type="predicted"/>
<comment type="caution">
    <text evidence="2">The sequence shown here is derived from an EMBL/GenBank/DDBJ whole genome shotgun (WGS) entry which is preliminary data.</text>
</comment>
<dbReference type="Gene3D" id="2.60.20.10">
    <property type="entry name" value="Crystallins"/>
    <property type="match status" value="1"/>
</dbReference>